<feature type="region of interest" description="Disordered" evidence="6">
    <location>
        <begin position="48"/>
        <end position="87"/>
    </location>
</feature>
<dbReference type="EMBL" id="JAUNZN010000001">
    <property type="protein sequence ID" value="KAK4828904.1"/>
    <property type="molecule type" value="Genomic_DNA"/>
</dbReference>
<evidence type="ECO:0000256" key="6">
    <source>
        <dbReference type="SAM" id="MobiDB-lite"/>
    </source>
</evidence>
<feature type="domain" description="Reverse transcriptase" evidence="7">
    <location>
        <begin position="343"/>
        <end position="514"/>
    </location>
</feature>
<dbReference type="Pfam" id="PF13181">
    <property type="entry name" value="TPR_8"/>
    <property type="match status" value="4"/>
</dbReference>
<dbReference type="PANTHER" id="PTHR46423">
    <property type="entry name" value="RNA POLYMERASE II-ASSOCIATED PROTEIN 3"/>
    <property type="match status" value="1"/>
</dbReference>
<dbReference type="GO" id="GO:0101031">
    <property type="term" value="C:protein folding chaperone complex"/>
    <property type="evidence" value="ECO:0007669"/>
    <property type="project" value="TreeGrafter"/>
</dbReference>
<evidence type="ECO:0000256" key="2">
    <source>
        <dbReference type="ARBA" id="ARBA00022803"/>
    </source>
</evidence>
<evidence type="ECO:0000256" key="1">
    <source>
        <dbReference type="ARBA" id="ARBA00022737"/>
    </source>
</evidence>
<feature type="repeat" description="TPR" evidence="5">
    <location>
        <begin position="142"/>
        <end position="175"/>
    </location>
</feature>
<dbReference type="Pfam" id="PF13877">
    <property type="entry name" value="RPAP3_C"/>
    <property type="match status" value="1"/>
</dbReference>
<dbReference type="Proteomes" id="UP001333110">
    <property type="component" value="Unassembled WGS sequence"/>
</dbReference>
<feature type="compositionally biased region" description="Basic and acidic residues" evidence="6">
    <location>
        <begin position="261"/>
        <end position="284"/>
    </location>
</feature>
<dbReference type="InterPro" id="IPR019734">
    <property type="entry name" value="TPR_rpt"/>
</dbReference>
<sequence>FFLEIWQITMSAPNKAIELQLQMKQNAEELQDFMRELESWEKDIKEVDSELRKQSGVPEENLPPIRNKAFKKKKKSKSKVPSKITTEENKKNKIKSYDYEAWGKLDVDKILEELDKEDSTHDSVSPESDSEEDGIRIDAEKALAEKEKGNNYFKQGNFDEAIKCYTRGMHSDPYNPVLPTNRASAFYRMKKFSVAESDCNLALALDKNYTKAYARRGAARFALKNLQGAKEDYEKVLELDANNFEAKNELKKIDQALSSKESSEQKEFEDTVRPELTDEEKKRIEDQQLKQKAITEKDLGNGYFKEGKYEAAIECYTRGITADGTNALLPANRAMAYLKIEKPVSLTLVLGKVMEQIILSAIMWHVQDNQVIRPSQHGFVKGRSCLTKLISFYDKVTCLVDEGKAVDVVYLDFSKAFDTVSHSILLEKLAAHGLDERTLHWGSVLGPVLFNIFINDLDEGIECTLSKFADDTKLCGSVDLLEGRKALQRDLDRLDQWAEASCMRFNKAKCRVLHLGRNNPMQRYRLGEEWLESCQAEKDLGGLVNSQLNMSRWCAQVAKKANGILACIKNSVASRTREVIVPLYLALVRPPLKYCVQFWTPHYKKGIEMLECVQRRATKLVKGLEQKSYEEWLRELGLFSLEKRRLRGDLIALYNYLKGGCREVGAGLFSQVTSDRTRRNGLNLRQRRYEEAENDCTQALLLDASYSKAFARRGAARVALGKLKEAMQDFEAVLKLEPGNKQAINELTKIRNELAEKEQWTHQEYPAVLIKETEIKNIVKLIDNPLHLKSTKPLRRIAIEEIDDDTPNSDLPSAASLVNNWRNSMSVETTENLDQDDPLTTMDIPKAKHLKIEEVSDTSPLQLPASVKGISSVLHPSFPVNKQREKEIKRSLRCASPVPAIPANSFQLESDFRKLKDCPENMYLYLKQIEPSFYPKLFQKSLDPDLFNQILKILHDFYIEKEEPSLILEILQRLSELKRFDMAVMFMSGSEKKITQVLFNHVNHMGLKDTSVEELEKRYGIFS</sequence>
<feature type="repeat" description="TPR" evidence="5">
    <location>
        <begin position="293"/>
        <end position="326"/>
    </location>
</feature>
<dbReference type="Pfam" id="PF00078">
    <property type="entry name" value="RVT_1"/>
    <property type="match status" value="1"/>
</dbReference>
<feature type="repeat" description="TPR" evidence="5">
    <location>
        <begin position="210"/>
        <end position="243"/>
    </location>
</feature>
<dbReference type="FunFam" id="1.25.40.10:FF:000057">
    <property type="entry name" value="RNA polymerase II associated protein 3"/>
    <property type="match status" value="1"/>
</dbReference>
<reference evidence="9 10" key="1">
    <citation type="journal article" date="2023" name="J. Hered.">
        <title>Chromosome-level genome of the wood stork (Mycteria americana) provides insight into avian chromosome evolution.</title>
        <authorList>
            <person name="Flamio R. Jr."/>
            <person name="Ramstad K.M."/>
        </authorList>
    </citation>
    <scope>NUCLEOTIDE SEQUENCE [LARGE SCALE GENOMIC DNA]</scope>
    <source>
        <strain evidence="9">JAX WOST 10</strain>
    </source>
</reference>
<protein>
    <recommendedName>
        <fullName evidence="4">RNA polymerase II-associated protein 3</fullName>
    </recommendedName>
</protein>
<feature type="non-terminal residue" evidence="9">
    <location>
        <position position="1"/>
    </location>
</feature>
<feature type="domain" description="RNA-polymerase II-associated protein 3-like C-terminal" evidence="8">
    <location>
        <begin position="902"/>
        <end position="992"/>
    </location>
</feature>
<gene>
    <name evidence="9" type="ORF">QYF61_001462</name>
</gene>
<dbReference type="AlphaFoldDB" id="A0AAN7S1M5"/>
<evidence type="ECO:0000256" key="3">
    <source>
        <dbReference type="ARBA" id="ARBA00038275"/>
    </source>
</evidence>
<evidence type="ECO:0000313" key="10">
    <source>
        <dbReference type="Proteomes" id="UP001333110"/>
    </source>
</evidence>
<evidence type="ECO:0000313" key="9">
    <source>
        <dbReference type="EMBL" id="KAK4828904.1"/>
    </source>
</evidence>
<feature type="repeat" description="TPR" evidence="5">
    <location>
        <begin position="707"/>
        <end position="740"/>
    </location>
</feature>
<evidence type="ECO:0000256" key="4">
    <source>
        <dbReference type="ARBA" id="ARBA00040133"/>
    </source>
</evidence>
<keyword evidence="2 5" id="KW-0802">TPR repeat</keyword>
<dbReference type="InterPro" id="IPR051966">
    <property type="entry name" value="RPAP3"/>
</dbReference>
<keyword evidence="1" id="KW-0677">Repeat</keyword>
<dbReference type="Gene3D" id="1.25.40.10">
    <property type="entry name" value="Tetratricopeptide repeat domain"/>
    <property type="match status" value="3"/>
</dbReference>
<proteinExistence type="inferred from homology"/>
<keyword evidence="10" id="KW-1185">Reference proteome</keyword>
<dbReference type="SUPFAM" id="SSF48452">
    <property type="entry name" value="TPR-like"/>
    <property type="match status" value="2"/>
</dbReference>
<evidence type="ECO:0000256" key="5">
    <source>
        <dbReference type="PROSITE-ProRule" id="PRU00339"/>
    </source>
</evidence>
<feature type="compositionally biased region" description="Basic residues" evidence="6">
    <location>
        <begin position="68"/>
        <end position="80"/>
    </location>
</feature>
<evidence type="ECO:0000259" key="7">
    <source>
        <dbReference type="Pfam" id="PF00078"/>
    </source>
</evidence>
<comment type="caution">
    <text evidence="9">The sequence shown here is derived from an EMBL/GenBank/DDBJ whole genome shotgun (WGS) entry which is preliminary data.</text>
</comment>
<name>A0AAN7S1M5_MYCAM</name>
<dbReference type="PROSITE" id="PS50005">
    <property type="entry name" value="TPR"/>
    <property type="match status" value="4"/>
</dbReference>
<evidence type="ECO:0000259" key="8">
    <source>
        <dbReference type="Pfam" id="PF13877"/>
    </source>
</evidence>
<dbReference type="InterPro" id="IPR011990">
    <property type="entry name" value="TPR-like_helical_dom_sf"/>
</dbReference>
<dbReference type="SMART" id="SM00028">
    <property type="entry name" value="TPR"/>
    <property type="match status" value="6"/>
</dbReference>
<dbReference type="InterPro" id="IPR025986">
    <property type="entry name" value="RPAP3-like_C"/>
</dbReference>
<comment type="similarity">
    <text evidence="3">Belongs to the RPAP3 family.</text>
</comment>
<feature type="region of interest" description="Disordered" evidence="6">
    <location>
        <begin position="256"/>
        <end position="284"/>
    </location>
</feature>
<organism evidence="9 10">
    <name type="scientific">Mycteria americana</name>
    <name type="common">Wood stork</name>
    <dbReference type="NCBI Taxonomy" id="33587"/>
    <lineage>
        <taxon>Eukaryota</taxon>
        <taxon>Metazoa</taxon>
        <taxon>Chordata</taxon>
        <taxon>Craniata</taxon>
        <taxon>Vertebrata</taxon>
        <taxon>Euteleostomi</taxon>
        <taxon>Archelosauria</taxon>
        <taxon>Archosauria</taxon>
        <taxon>Dinosauria</taxon>
        <taxon>Saurischia</taxon>
        <taxon>Theropoda</taxon>
        <taxon>Coelurosauria</taxon>
        <taxon>Aves</taxon>
        <taxon>Neognathae</taxon>
        <taxon>Neoaves</taxon>
        <taxon>Aequornithes</taxon>
        <taxon>Ciconiiformes</taxon>
        <taxon>Ciconiidae</taxon>
        <taxon>Mycteria</taxon>
    </lineage>
</organism>
<dbReference type="CDD" id="cd01650">
    <property type="entry name" value="RT_nLTR_like"/>
    <property type="match status" value="1"/>
</dbReference>
<dbReference type="InterPro" id="IPR000477">
    <property type="entry name" value="RT_dom"/>
</dbReference>
<accession>A0AAN7S1M5</accession>
<dbReference type="PANTHER" id="PTHR46423:SF1">
    <property type="entry name" value="RNA POLYMERASE II-ASSOCIATED PROTEIN 3"/>
    <property type="match status" value="1"/>
</dbReference>